<protein>
    <submittedName>
        <fullName evidence="1">Uncharacterized protein</fullName>
    </submittedName>
</protein>
<name>A0ACC1U5B3_9AGAR</name>
<organism evidence="1 2">
    <name type="scientific">Lentinula aff. lateritia</name>
    <dbReference type="NCBI Taxonomy" id="2804960"/>
    <lineage>
        <taxon>Eukaryota</taxon>
        <taxon>Fungi</taxon>
        <taxon>Dikarya</taxon>
        <taxon>Basidiomycota</taxon>
        <taxon>Agaricomycotina</taxon>
        <taxon>Agaricomycetes</taxon>
        <taxon>Agaricomycetidae</taxon>
        <taxon>Agaricales</taxon>
        <taxon>Marasmiineae</taxon>
        <taxon>Omphalotaceae</taxon>
        <taxon>Lentinula</taxon>
    </lineage>
</organism>
<dbReference type="EMBL" id="MU795037">
    <property type="protein sequence ID" value="KAJ3812008.1"/>
    <property type="molecule type" value="Genomic_DNA"/>
</dbReference>
<keyword evidence="2" id="KW-1185">Reference proteome</keyword>
<evidence type="ECO:0000313" key="1">
    <source>
        <dbReference type="EMBL" id="KAJ3812008.1"/>
    </source>
</evidence>
<comment type="caution">
    <text evidence="1">The sequence shown here is derived from an EMBL/GenBank/DDBJ whole genome shotgun (WGS) entry which is preliminary data.</text>
</comment>
<dbReference type="Proteomes" id="UP001163835">
    <property type="component" value="Unassembled WGS sequence"/>
</dbReference>
<proteinExistence type="predicted"/>
<gene>
    <name evidence="1" type="ORF">F5876DRAFT_75253</name>
</gene>
<evidence type="ECO:0000313" key="2">
    <source>
        <dbReference type="Proteomes" id="UP001163835"/>
    </source>
</evidence>
<accession>A0ACC1U5B3</accession>
<sequence length="1194" mass="130133">MYNGYVPAKAGETSDHQNYSVPANNAAAQLVISKADALTVSQIYLEDQQRKINEAQARLNMERAHLVEIARQQAMEAHLNAEIAAGEEAKLEALNLERQRSLVSMNSSNVYHMPTYEPTPSTTRIVPVEDEHRQVAAIFIISYSGVQGNTWSNSSLVPNMSMRPNVNATSNHPHRTQQTNLQNLGPQSHTVTGAQAQARPQVPALTYQQRQAFTSQSSTSAHQQQYTQSYQPSQAAQPAPFMRNQHQSQRPQQQSAQPQSNFQSSQPSLQTSSTQSQQSIASQPALTPQVVLARQRQSVTSAGQQFATQEPVLQTPTSNQVPPSHGKPAPFVTSASTSQTHTQLIKSAGRQTNGPIANLANPSRATQKHNPPSNPVTKVPSQSRQTQSATANPSAASLKQTEGPSPMDQRRLSSMHKYAYQWIQQAEVGATESIPLTGLFIHCPATGQAQIGEIVNNKFTPMTPIGWLKALQKMVIPEGFSSVSAPANAPPSVTPTTVADAPPPRSNSVSLPTATPTATKLKGHAESLVNALNNAHEHPSTPLPSLSKKNSSITGSPRTPADANRKSLARDVLFALGSVKEKRQRESFGEIDGRTAKRTALSDIPVPAAQSTVSSNQLPTVSSFPVQAPPFNYQHPSVIGQPAVPQLPSNQSNVVRQDKPSDVIGAVHSHQAGPSSQATVNPDAASVVTKPLKFVMQNIPIAGPSRSVGRMEPEPSQALPNFNTAIPLQTAPIASPLKLAPVSQNRFIPEQLPARSPPKVNVTPLFLPETPSPPASPPPIPNMDEESLCLAESVTVRGSDIEPVDDFRVRKGQTGHKVMTVVDCVQVPSAPGWVKRDLARRTRKYKGQEEEEQAEIERVIEILDSDEEPEPQKTKEKYSRRSQSSREASDFLLPTHVRDPQELAALKESITRLQECMCKWGGCEVILGSTEKLGQHMRNHVVESQQDKHGNPILCKICGKHEAQNPDHVENHAYHKLCCPYEGCDESFRSSRKLSQHSLKYHCDDQLRPSAEPYFPFQPASPPDIPSTLPSYMVVARAVTPHPISAQRHQVLGPWVLKNMMPPVDSVSLKRYLKAKHLGRVEAPTTSDEYEFLVARSSHSCMPSRPAKIRDFGDLNSDQVSQLVNDGMSFWQEEKKDEETAFSEPGNSPSPSELPADADGSGVPSRRSTDELVLTGIGFGEELLRGELGDANHL</sequence>
<reference evidence="1" key="1">
    <citation type="submission" date="2022-09" db="EMBL/GenBank/DDBJ databases">
        <title>A Global Phylogenomic Analysis of the Shiitake Genus Lentinula.</title>
        <authorList>
            <consortium name="DOE Joint Genome Institute"/>
            <person name="Sierra-Patev S."/>
            <person name="Min B."/>
            <person name="Naranjo-Ortiz M."/>
            <person name="Looney B."/>
            <person name="Konkel Z."/>
            <person name="Slot J.C."/>
            <person name="Sakamoto Y."/>
            <person name="Steenwyk J.L."/>
            <person name="Rokas A."/>
            <person name="Carro J."/>
            <person name="Camarero S."/>
            <person name="Ferreira P."/>
            <person name="Molpeceres G."/>
            <person name="Ruiz-Duenas F.J."/>
            <person name="Serrano A."/>
            <person name="Henrissat B."/>
            <person name="Drula E."/>
            <person name="Hughes K.W."/>
            <person name="Mata J.L."/>
            <person name="Ishikawa N.K."/>
            <person name="Vargas-Isla R."/>
            <person name="Ushijima S."/>
            <person name="Smith C.A."/>
            <person name="Ahrendt S."/>
            <person name="Andreopoulos W."/>
            <person name="He G."/>
            <person name="Labutti K."/>
            <person name="Lipzen A."/>
            <person name="Ng V."/>
            <person name="Riley R."/>
            <person name="Sandor L."/>
            <person name="Barry K."/>
            <person name="Martinez A.T."/>
            <person name="Xiao Y."/>
            <person name="Gibbons J.G."/>
            <person name="Terashima K."/>
            <person name="Grigoriev I.V."/>
            <person name="Hibbett D.S."/>
        </authorList>
    </citation>
    <scope>NUCLEOTIDE SEQUENCE</scope>
    <source>
        <strain evidence="1">TMI1499</strain>
    </source>
</reference>